<dbReference type="Proteomes" id="UP000390335">
    <property type="component" value="Unassembled WGS sequence"/>
</dbReference>
<feature type="transmembrane region" description="Helical" evidence="7">
    <location>
        <begin position="107"/>
        <end position="128"/>
    </location>
</feature>
<feature type="transmembrane region" description="Helical" evidence="7">
    <location>
        <begin position="134"/>
        <end position="158"/>
    </location>
</feature>
<comment type="subcellular location">
    <subcellularLocation>
        <location evidence="1 7">Cell membrane</location>
        <topology evidence="1 7">Multi-pass membrane protein</topology>
    </subcellularLocation>
</comment>
<feature type="domain" description="ABC transmembrane type-1" evidence="8">
    <location>
        <begin position="70"/>
        <end position="260"/>
    </location>
</feature>
<evidence type="ECO:0000256" key="5">
    <source>
        <dbReference type="ARBA" id="ARBA00022989"/>
    </source>
</evidence>
<sequence>MTRRSMVFDTARRGFLLLTLVFFLLPFLWLAMTAYKPSNAIFSIPPHLFFTPTLDQFRNALRIFDVGSLIASSLLIAGGSMLFSLILGVPAGYALARSRHPAAMGVAYFFMTIRMVPAVAALIPFYLLMRDIGLIGSLFSVVLINCVLNTAFVSWMMYSYFRGLPQELEEAALTDGCRQFSAFWKVSLPAVRSGIIASALFCVLFSWNDFLFAMFLTRLDSKPISVALLSAYGTKDITWGTLGALAHFSTVPIVLIVLVLNRYFVQGLTKGIN</sequence>
<comment type="similarity">
    <text evidence="7">Belongs to the binding-protein-dependent transport system permease family.</text>
</comment>
<name>A0ABQ0Z954_9HYPH</name>
<keyword evidence="2 7" id="KW-0813">Transport</keyword>
<feature type="transmembrane region" description="Helical" evidence="7">
    <location>
        <begin position="237"/>
        <end position="260"/>
    </location>
</feature>
<dbReference type="InterPro" id="IPR050901">
    <property type="entry name" value="BP-dep_ABC_trans_perm"/>
</dbReference>
<evidence type="ECO:0000259" key="8">
    <source>
        <dbReference type="PROSITE" id="PS50928"/>
    </source>
</evidence>
<keyword evidence="3" id="KW-1003">Cell membrane</keyword>
<dbReference type="InterPro" id="IPR000515">
    <property type="entry name" value="MetI-like"/>
</dbReference>
<evidence type="ECO:0000256" key="7">
    <source>
        <dbReference type="RuleBase" id="RU363032"/>
    </source>
</evidence>
<dbReference type="CDD" id="cd06261">
    <property type="entry name" value="TM_PBP2"/>
    <property type="match status" value="1"/>
</dbReference>
<dbReference type="Pfam" id="PF00528">
    <property type="entry name" value="BPD_transp_1"/>
    <property type="match status" value="1"/>
</dbReference>
<evidence type="ECO:0000256" key="4">
    <source>
        <dbReference type="ARBA" id="ARBA00022692"/>
    </source>
</evidence>
<dbReference type="SUPFAM" id="SSF161098">
    <property type="entry name" value="MetI-like"/>
    <property type="match status" value="1"/>
</dbReference>
<dbReference type="Gene3D" id="1.10.3720.10">
    <property type="entry name" value="MetI-like"/>
    <property type="match status" value="1"/>
</dbReference>
<proteinExistence type="inferred from homology"/>
<evidence type="ECO:0000313" key="9">
    <source>
        <dbReference type="EMBL" id="GES52081.1"/>
    </source>
</evidence>
<evidence type="ECO:0000256" key="6">
    <source>
        <dbReference type="ARBA" id="ARBA00023136"/>
    </source>
</evidence>
<dbReference type="EMBL" id="BLAJ01000006">
    <property type="protein sequence ID" value="GES52081.1"/>
    <property type="molecule type" value="Genomic_DNA"/>
</dbReference>
<feature type="transmembrane region" description="Helical" evidence="7">
    <location>
        <begin position="69"/>
        <end position="95"/>
    </location>
</feature>
<feature type="transmembrane region" description="Helical" evidence="7">
    <location>
        <begin position="195"/>
        <end position="217"/>
    </location>
</feature>
<evidence type="ECO:0000256" key="2">
    <source>
        <dbReference type="ARBA" id="ARBA00022448"/>
    </source>
</evidence>
<protein>
    <submittedName>
        <fullName evidence="9">ABC transporter permease</fullName>
    </submittedName>
</protein>
<keyword evidence="10" id="KW-1185">Reference proteome</keyword>
<keyword evidence="5 7" id="KW-1133">Transmembrane helix</keyword>
<dbReference type="PANTHER" id="PTHR32243:SF18">
    <property type="entry name" value="INNER MEMBRANE ABC TRANSPORTER PERMEASE PROTEIN YCJP"/>
    <property type="match status" value="1"/>
</dbReference>
<accession>A0ABQ0Z954</accession>
<comment type="caution">
    <text evidence="9">The sequence shown here is derived from an EMBL/GenBank/DDBJ whole genome shotgun (WGS) entry which is preliminary data.</text>
</comment>
<evidence type="ECO:0000256" key="1">
    <source>
        <dbReference type="ARBA" id="ARBA00004651"/>
    </source>
</evidence>
<gene>
    <name evidence="9" type="ORF">RsS93_46950</name>
</gene>
<dbReference type="PANTHER" id="PTHR32243">
    <property type="entry name" value="MALTOSE TRANSPORT SYSTEM PERMEASE-RELATED"/>
    <property type="match status" value="1"/>
</dbReference>
<dbReference type="InterPro" id="IPR035906">
    <property type="entry name" value="MetI-like_sf"/>
</dbReference>
<evidence type="ECO:0000313" key="10">
    <source>
        <dbReference type="Proteomes" id="UP000390335"/>
    </source>
</evidence>
<dbReference type="PROSITE" id="PS50928">
    <property type="entry name" value="ABC_TM1"/>
    <property type="match status" value="1"/>
</dbReference>
<organism evidence="9 10">
    <name type="scientific">Rhizobium dioscoreae</name>
    <dbReference type="NCBI Taxonomy" id="2653122"/>
    <lineage>
        <taxon>Bacteria</taxon>
        <taxon>Pseudomonadati</taxon>
        <taxon>Pseudomonadota</taxon>
        <taxon>Alphaproteobacteria</taxon>
        <taxon>Hyphomicrobiales</taxon>
        <taxon>Rhizobiaceae</taxon>
        <taxon>Rhizobium/Agrobacterium group</taxon>
        <taxon>Rhizobium</taxon>
    </lineage>
</organism>
<reference evidence="9 10" key="1">
    <citation type="journal article" date="2020" name="Genome Biol. Evol.">
        <title>Rhizobium dioscoreae sp. nov., a plant growth-promoting bacterium isolated from yam (Dioscorea species).</title>
        <authorList>
            <person name="Ouyabe M."/>
            <person name="Tanaka N."/>
            <person name="Shiwa Y."/>
            <person name="Fujita N."/>
            <person name="Kikuno H."/>
            <person name="Babil P."/>
            <person name="Shiwachi H."/>
        </authorList>
    </citation>
    <scope>NUCLEOTIDE SEQUENCE [LARGE SCALE GENOMIC DNA]</scope>
    <source>
        <strain evidence="9 10">S-93</strain>
    </source>
</reference>
<evidence type="ECO:0000256" key="3">
    <source>
        <dbReference type="ARBA" id="ARBA00022475"/>
    </source>
</evidence>
<keyword evidence="6 7" id="KW-0472">Membrane</keyword>
<keyword evidence="4 7" id="KW-0812">Transmembrane</keyword>